<dbReference type="GO" id="GO:0004888">
    <property type="term" value="F:transmembrane signaling receptor activity"/>
    <property type="evidence" value="ECO:0007669"/>
    <property type="project" value="InterPro"/>
</dbReference>
<dbReference type="InterPro" id="IPR004089">
    <property type="entry name" value="MCPsignal_dom"/>
</dbReference>
<dbReference type="PRINTS" id="PR00260">
    <property type="entry name" value="CHEMTRNSDUCR"/>
</dbReference>
<dbReference type="SMART" id="SM00304">
    <property type="entry name" value="HAMP"/>
    <property type="match status" value="1"/>
</dbReference>
<dbReference type="Proteomes" id="UP000236724">
    <property type="component" value="Unassembled WGS sequence"/>
</dbReference>
<protein>
    <submittedName>
        <fullName evidence="9">Methyl-accepting chemotaxis protein McpB</fullName>
    </submittedName>
</protein>
<name>A0A1H6FA32_9GAMM</name>
<dbReference type="PROSITE" id="PS50885">
    <property type="entry name" value="HAMP"/>
    <property type="match status" value="1"/>
</dbReference>
<evidence type="ECO:0000256" key="1">
    <source>
        <dbReference type="ARBA" id="ARBA00004370"/>
    </source>
</evidence>
<dbReference type="Pfam" id="PF12729">
    <property type="entry name" value="4HB_MCP_1"/>
    <property type="match status" value="1"/>
</dbReference>
<dbReference type="InterPro" id="IPR024478">
    <property type="entry name" value="HlyB_4HB_MCP"/>
</dbReference>
<evidence type="ECO:0000256" key="4">
    <source>
        <dbReference type="PROSITE-ProRule" id="PRU00284"/>
    </source>
</evidence>
<evidence type="ECO:0000259" key="8">
    <source>
        <dbReference type="PROSITE" id="PS50885"/>
    </source>
</evidence>
<dbReference type="PANTHER" id="PTHR32089:SF120">
    <property type="entry name" value="METHYL-ACCEPTING CHEMOTAXIS PROTEIN TLPQ"/>
    <property type="match status" value="1"/>
</dbReference>
<dbReference type="PROSITE" id="PS50111">
    <property type="entry name" value="CHEMOTAXIS_TRANSDUC_2"/>
    <property type="match status" value="1"/>
</dbReference>
<keyword evidence="6" id="KW-1133">Transmembrane helix</keyword>
<accession>A0A1H6FA32</accession>
<evidence type="ECO:0000256" key="5">
    <source>
        <dbReference type="SAM" id="Coils"/>
    </source>
</evidence>
<feature type="domain" description="HAMP" evidence="8">
    <location>
        <begin position="214"/>
        <end position="266"/>
    </location>
</feature>
<dbReference type="EMBL" id="FMSV02000493">
    <property type="protein sequence ID" value="SEH06473.1"/>
    <property type="molecule type" value="Genomic_DNA"/>
</dbReference>
<reference evidence="9 10" key="1">
    <citation type="submission" date="2016-10" db="EMBL/GenBank/DDBJ databases">
        <authorList>
            <person name="de Groot N.N."/>
        </authorList>
    </citation>
    <scope>NUCLEOTIDE SEQUENCE [LARGE SCALE GENOMIC DNA]</scope>
    <source>
        <strain evidence="9">MBHS1</strain>
    </source>
</reference>
<evidence type="ECO:0000259" key="7">
    <source>
        <dbReference type="PROSITE" id="PS50111"/>
    </source>
</evidence>
<dbReference type="GO" id="GO:0016020">
    <property type="term" value="C:membrane"/>
    <property type="evidence" value="ECO:0007669"/>
    <property type="project" value="UniProtKB-SubCell"/>
</dbReference>
<dbReference type="AlphaFoldDB" id="A0A1H6FA32"/>
<dbReference type="SMART" id="SM00283">
    <property type="entry name" value="MA"/>
    <property type="match status" value="1"/>
</dbReference>
<dbReference type="InterPro" id="IPR003660">
    <property type="entry name" value="HAMP_dom"/>
</dbReference>
<keyword evidence="6" id="KW-0472">Membrane</keyword>
<dbReference type="Pfam" id="PF00672">
    <property type="entry name" value="HAMP"/>
    <property type="match status" value="1"/>
</dbReference>
<dbReference type="CDD" id="cd06225">
    <property type="entry name" value="HAMP"/>
    <property type="match status" value="1"/>
</dbReference>
<dbReference type="OrthoDB" id="5620315at2"/>
<organism evidence="9 10">
    <name type="scientific">Candidatus Venteria ishoeyi</name>
    <dbReference type="NCBI Taxonomy" id="1899563"/>
    <lineage>
        <taxon>Bacteria</taxon>
        <taxon>Pseudomonadati</taxon>
        <taxon>Pseudomonadota</taxon>
        <taxon>Gammaproteobacteria</taxon>
        <taxon>Thiotrichales</taxon>
        <taxon>Thiotrichaceae</taxon>
        <taxon>Venteria</taxon>
    </lineage>
</organism>
<dbReference type="InterPro" id="IPR004090">
    <property type="entry name" value="Chemotax_Me-accpt_rcpt"/>
</dbReference>
<sequence>MKLSKKFFIPAGIFSAVVIGMFIFLALAFKSQTQSLQAFYSSHLSVEKEVFKLANRFTEAHTVISELIVRNMMGDTPESMHQTGKKAEQSLKQVQVGLNKILKHAVDTQEKQAINGLLEALTRYHPLFDEMLELCVNADAYSASEKYPTLKQHHETLKTKFQNLLLLESKLTRQTIATTVEQTTAMARSAEHSAWAIAATMLLFVGSLMFLLTRWILHPLKQAINFATAISQGDFTARLHLSQRDELGEMVSVLSTMGSQLDALVGQIQLSGIQLYSSVNELASTSRQQESVMNTELDDVNNVLHAITEISELSSGLVGTMERITAMLDETAQRAGNGQGKLTTMKQAMLRMEEGSQSISTRLAIIHEKAGNITSVVTTITKVADQTNLLSLNAAIEAEKAREYGRGFMVVANEIRRLADQTAVATLDIEQMTGEMLEAVASGVQNINQFVAEVHHNVEEVQQVGIQLSEIIKGVQALTPNFDKVNHTVQKQSDNAAQIHHLMQNFTQEIEDNASSLHETNVTIEQLKHTAQALQTEVANLKVS</sequence>
<dbReference type="SUPFAM" id="SSF58104">
    <property type="entry name" value="Methyl-accepting chemotaxis protein (MCP) signaling domain"/>
    <property type="match status" value="1"/>
</dbReference>
<feature type="transmembrane region" description="Helical" evidence="6">
    <location>
        <begin position="7"/>
        <end position="29"/>
    </location>
</feature>
<comment type="similarity">
    <text evidence="3">Belongs to the methyl-accepting chemotaxis (MCP) protein family.</text>
</comment>
<keyword evidence="10" id="KW-1185">Reference proteome</keyword>
<proteinExistence type="inferred from homology"/>
<dbReference type="PANTHER" id="PTHR32089">
    <property type="entry name" value="METHYL-ACCEPTING CHEMOTAXIS PROTEIN MCPB"/>
    <property type="match status" value="1"/>
</dbReference>
<evidence type="ECO:0000256" key="3">
    <source>
        <dbReference type="ARBA" id="ARBA00029447"/>
    </source>
</evidence>
<comment type="subcellular location">
    <subcellularLocation>
        <location evidence="1">Membrane</location>
    </subcellularLocation>
</comment>
<keyword evidence="5" id="KW-0175">Coiled coil</keyword>
<evidence type="ECO:0000313" key="9">
    <source>
        <dbReference type="EMBL" id="SEH06473.1"/>
    </source>
</evidence>
<dbReference type="Pfam" id="PF00015">
    <property type="entry name" value="MCPsignal"/>
    <property type="match status" value="1"/>
</dbReference>
<feature type="transmembrane region" description="Helical" evidence="6">
    <location>
        <begin position="194"/>
        <end position="217"/>
    </location>
</feature>
<evidence type="ECO:0000256" key="2">
    <source>
        <dbReference type="ARBA" id="ARBA00023224"/>
    </source>
</evidence>
<dbReference type="Gene3D" id="6.10.340.10">
    <property type="match status" value="1"/>
</dbReference>
<evidence type="ECO:0000313" key="10">
    <source>
        <dbReference type="Proteomes" id="UP000236724"/>
    </source>
</evidence>
<keyword evidence="2 4" id="KW-0807">Transducer</keyword>
<feature type="coiled-coil region" evidence="5">
    <location>
        <begin position="517"/>
        <end position="544"/>
    </location>
</feature>
<dbReference type="GO" id="GO:0007165">
    <property type="term" value="P:signal transduction"/>
    <property type="evidence" value="ECO:0007669"/>
    <property type="project" value="UniProtKB-KW"/>
</dbReference>
<keyword evidence="6" id="KW-0812">Transmembrane</keyword>
<dbReference type="GO" id="GO:0006935">
    <property type="term" value="P:chemotaxis"/>
    <property type="evidence" value="ECO:0007669"/>
    <property type="project" value="InterPro"/>
</dbReference>
<dbReference type="Gene3D" id="1.10.287.950">
    <property type="entry name" value="Methyl-accepting chemotaxis protein"/>
    <property type="match status" value="1"/>
</dbReference>
<gene>
    <name evidence="9" type="primary">mcpB_2</name>
    <name evidence="9" type="ORF">MBHS_02335</name>
</gene>
<feature type="domain" description="Methyl-accepting transducer" evidence="7">
    <location>
        <begin position="271"/>
        <end position="507"/>
    </location>
</feature>
<dbReference type="RefSeq" id="WP_103920251.1">
    <property type="nucleotide sequence ID" value="NZ_FMSV02000493.1"/>
</dbReference>
<evidence type="ECO:0000256" key="6">
    <source>
        <dbReference type="SAM" id="Phobius"/>
    </source>
</evidence>